<proteinExistence type="predicted"/>
<feature type="transmembrane region" description="Helical" evidence="1">
    <location>
        <begin position="502"/>
        <end position="522"/>
    </location>
</feature>
<dbReference type="AlphaFoldDB" id="A0A226DL61"/>
<accession>A0A226DL61</accession>
<gene>
    <name evidence="2" type="ORF">Fcan01_20329</name>
</gene>
<feature type="transmembrane region" description="Helical" evidence="1">
    <location>
        <begin position="729"/>
        <end position="751"/>
    </location>
</feature>
<comment type="caution">
    <text evidence="2">The sequence shown here is derived from an EMBL/GenBank/DDBJ whole genome shotgun (WGS) entry which is preliminary data.</text>
</comment>
<feature type="transmembrane region" description="Helical" evidence="1">
    <location>
        <begin position="277"/>
        <end position="295"/>
    </location>
</feature>
<keyword evidence="1" id="KW-0812">Transmembrane</keyword>
<feature type="transmembrane region" description="Helical" evidence="1">
    <location>
        <begin position="80"/>
        <end position="100"/>
    </location>
</feature>
<dbReference type="EMBL" id="LNIX01000018">
    <property type="protein sequence ID" value="OXA45407.1"/>
    <property type="molecule type" value="Genomic_DNA"/>
</dbReference>
<organism evidence="2 3">
    <name type="scientific">Folsomia candida</name>
    <name type="common">Springtail</name>
    <dbReference type="NCBI Taxonomy" id="158441"/>
    <lineage>
        <taxon>Eukaryota</taxon>
        <taxon>Metazoa</taxon>
        <taxon>Ecdysozoa</taxon>
        <taxon>Arthropoda</taxon>
        <taxon>Hexapoda</taxon>
        <taxon>Collembola</taxon>
        <taxon>Entomobryomorpha</taxon>
        <taxon>Isotomoidea</taxon>
        <taxon>Isotomidae</taxon>
        <taxon>Proisotominae</taxon>
        <taxon>Folsomia</taxon>
    </lineage>
</organism>
<feature type="transmembrane region" description="Helical" evidence="1">
    <location>
        <begin position="217"/>
        <end position="234"/>
    </location>
</feature>
<feature type="transmembrane region" description="Helical" evidence="1">
    <location>
        <begin position="582"/>
        <end position="604"/>
    </location>
</feature>
<evidence type="ECO:0000256" key="1">
    <source>
        <dbReference type="SAM" id="Phobius"/>
    </source>
</evidence>
<reference evidence="2 3" key="1">
    <citation type="submission" date="2015-12" db="EMBL/GenBank/DDBJ databases">
        <title>The genome of Folsomia candida.</title>
        <authorList>
            <person name="Faddeeva A."/>
            <person name="Derks M.F."/>
            <person name="Anvar Y."/>
            <person name="Smit S."/>
            <person name="Van Straalen N."/>
            <person name="Roelofs D."/>
        </authorList>
    </citation>
    <scope>NUCLEOTIDE SEQUENCE [LARGE SCALE GENOMIC DNA]</scope>
    <source>
        <strain evidence="2 3">VU population</strain>
        <tissue evidence="2">Whole body</tissue>
    </source>
</reference>
<name>A0A226DL61_FOLCA</name>
<feature type="transmembrane region" description="Helical" evidence="1">
    <location>
        <begin position="703"/>
        <end position="723"/>
    </location>
</feature>
<protein>
    <submittedName>
        <fullName evidence="2">Uncharacterized protein</fullName>
    </submittedName>
</protein>
<keyword evidence="3" id="KW-1185">Reference proteome</keyword>
<feature type="transmembrane region" description="Helical" evidence="1">
    <location>
        <begin position="631"/>
        <end position="649"/>
    </location>
</feature>
<keyword evidence="1" id="KW-1133">Transmembrane helix</keyword>
<dbReference type="OrthoDB" id="8297494at2759"/>
<dbReference type="Proteomes" id="UP000198287">
    <property type="component" value="Unassembled WGS sequence"/>
</dbReference>
<feature type="transmembrane region" description="Helical" evidence="1">
    <location>
        <begin position="190"/>
        <end position="211"/>
    </location>
</feature>
<feature type="transmembrane region" description="Helical" evidence="1">
    <location>
        <begin position="48"/>
        <end position="68"/>
    </location>
</feature>
<feature type="transmembrane region" description="Helical" evidence="1">
    <location>
        <begin position="307"/>
        <end position="333"/>
    </location>
</feature>
<evidence type="ECO:0000313" key="3">
    <source>
        <dbReference type="Proteomes" id="UP000198287"/>
    </source>
</evidence>
<evidence type="ECO:0000313" key="2">
    <source>
        <dbReference type="EMBL" id="OXA45407.1"/>
    </source>
</evidence>
<sequence>MWYENGVSYLRRTIHIMHRNSFFTSYFLDWDDKVGRPRPPNTWHYRSFQIFGLVLTLIVQPALLIQCYRFTTSEENDMKSVCITYILLVLVLVAIPYAWFLMRKPGPPRFIQTYESLLTLDKQFQEIFPTAAKHPKITPVLSNITNLYSTFRFGLDYIVPVLIVWVSFSNHNPTYLFARGTYNYEQHHSELISIPLNTMFALATCFVANVVTSTYEICILSVANGIVVLYLWSVHMVHVVSWTRADFPFDTAIKMYKNLGVMTILQLDLDKELVTPVLHHFYIVTWSTMSLYYFLLQFVPGKGDVSLVVSACCVCMILGGLMLEMVVICFGANASKMSREFLRVMKEKNGKDKYRMKVLKGLLPNSINLEVLGSAETMRTGIGMDYFLSYVDRVTSSTVDLLLTDMHMDLRKRYAETWELVDTRLLIPISQLIENRVLCPAKFKLYSSKISTTCEMTTTLGSGYLKYLRSHMRILDFLKCFPLVLSADKDRIVVSRSRLKKWVTWLSPIFEFLYLFCFFTVVRNDWTNKCIGKAAEGAMVTNGIAVSIIWSFGAYPDTKVMSLGQTSATNFKKLRTDRCLEGYMMMGTIVPIATGFINLGRVIMDHCAPPFLGAYFLQCPLCSGPNPPVNYVTWIPMLILDFYFLVIVLQKGFFYLIHVVYATTGRLVDYLEIIRNSSPGNLGLYRCVQILEAQLNDYARIRIMPAFISGVPCVEMLSLFVMIKLHNEIPLPAFLLFPESFLTAGGALIVYETVAAILNTKSIQCMLTWKQLFCQDRVKRRVVRSLMPLMVKFGSNYIDKGTPLITQNFCISQTVSMLLMKSR</sequence>
<keyword evidence="1" id="KW-0472">Membrane</keyword>